<proteinExistence type="inferred from homology"/>
<reference evidence="12" key="1">
    <citation type="submission" date="2013-03" db="EMBL/GenBank/DDBJ databases">
        <title>The Genome Sequence of Anopheles christyi ACHKN1017.</title>
        <authorList>
            <consortium name="The Broad Institute Genomics Platform"/>
            <person name="Neafsey D.E."/>
            <person name="Besansky N."/>
            <person name="Walker B."/>
            <person name="Young S.K."/>
            <person name="Zeng Q."/>
            <person name="Gargeya S."/>
            <person name="Fitzgerald M."/>
            <person name="Haas B."/>
            <person name="Abouelleil A."/>
            <person name="Allen A.W."/>
            <person name="Alvarado L."/>
            <person name="Arachchi H.M."/>
            <person name="Berlin A.M."/>
            <person name="Chapman S.B."/>
            <person name="Gainer-Dewar J."/>
            <person name="Goldberg J."/>
            <person name="Griggs A."/>
            <person name="Gujja S."/>
            <person name="Hansen M."/>
            <person name="Howarth C."/>
            <person name="Imamovic A."/>
            <person name="Ireland A."/>
            <person name="Larimer J."/>
            <person name="McCowan C."/>
            <person name="Murphy C."/>
            <person name="Pearson M."/>
            <person name="Poon T.W."/>
            <person name="Priest M."/>
            <person name="Roberts A."/>
            <person name="Saif S."/>
            <person name="Shea T."/>
            <person name="Sisk P."/>
            <person name="Sykes S."/>
            <person name="Wortman J."/>
            <person name="Nusbaum C."/>
            <person name="Birren B."/>
        </authorList>
    </citation>
    <scope>NUCLEOTIDE SEQUENCE [LARGE SCALE GENOMIC DNA]</scope>
    <source>
        <strain evidence="12">ACHKN1017</strain>
    </source>
</reference>
<evidence type="ECO:0000256" key="2">
    <source>
        <dbReference type="ARBA" id="ARBA00004496"/>
    </source>
</evidence>
<keyword evidence="6 9" id="KW-0067">ATP-binding</keyword>
<dbReference type="AlphaFoldDB" id="A0A182KBG6"/>
<dbReference type="InterPro" id="IPR003593">
    <property type="entry name" value="AAA+_ATPase"/>
</dbReference>
<dbReference type="Pfam" id="PF16450">
    <property type="entry name" value="Prot_ATP_ID_OB_C"/>
    <property type="match status" value="1"/>
</dbReference>
<comment type="similarity">
    <text evidence="3 9">Belongs to the AAA ATPase family.</text>
</comment>
<dbReference type="PANTHER" id="PTHR23073">
    <property type="entry name" value="26S PROTEASOME REGULATORY SUBUNIT"/>
    <property type="match status" value="1"/>
</dbReference>
<dbReference type="EnsemblMetazoa" id="ACHR008103-RA">
    <property type="protein sequence ID" value="ACHR008103-PA"/>
    <property type="gene ID" value="ACHR008103"/>
</dbReference>
<dbReference type="InterPro" id="IPR050221">
    <property type="entry name" value="26S_Proteasome_ATPase"/>
</dbReference>
<sequence length="427" mass="47740">MAGNLEDREIWEDSEELGEEVLRMSTDELVSRTRLMDNEIKIMKSEVVRINHELQTQNEKIKDNTEKIKVNKTLPYLVSNVIELLDVDPQEEEDDGAVVVLDSQRKGKCAVIKTSTRQTYFLPVIGLVDSEKLKPGDLVGVNKDSYLILETLPAEYDARVKAMEVDERPTEQYSDIGGLDKQIQELIEAVVLPMTHKDKFKNLGIHPPKGVLLYGPPGTGKTLLARACAAQTKSTFLKLAGPQLVQMFIGDGAKLVRDAFALAKEKSPAIIFIDELDAIGTKRFDSEKAGDREVQRTMLELLNQLDGFSSTADIKVIAATNRVDILDPALLRSGRLDRKIEFPHPNEEARARIMQIHSRKMNVSPDVNFEELARSTDDFNGAQCKAVCVEAGMIALRRSAVSVIHEDFMDAIMEVQSKKKANLNYFA</sequence>
<dbReference type="GO" id="GO:0005737">
    <property type="term" value="C:cytoplasm"/>
    <property type="evidence" value="ECO:0007669"/>
    <property type="project" value="UniProtKB-SubCell"/>
</dbReference>
<dbReference type="Gene3D" id="1.10.8.60">
    <property type="match status" value="1"/>
</dbReference>
<dbReference type="STRING" id="43041.A0A182KBG6"/>
<dbReference type="InterPro" id="IPR041569">
    <property type="entry name" value="AAA_lid_3"/>
</dbReference>
<protein>
    <recommendedName>
        <fullName evidence="10">AAA+ ATPase domain-containing protein</fullName>
    </recommendedName>
</protein>
<dbReference type="Proteomes" id="UP000075881">
    <property type="component" value="Unassembled WGS sequence"/>
</dbReference>
<evidence type="ECO:0000256" key="3">
    <source>
        <dbReference type="ARBA" id="ARBA00006914"/>
    </source>
</evidence>
<dbReference type="PROSITE" id="PS00674">
    <property type="entry name" value="AAA"/>
    <property type="match status" value="1"/>
</dbReference>
<dbReference type="GO" id="GO:0005634">
    <property type="term" value="C:nucleus"/>
    <property type="evidence" value="ECO:0007669"/>
    <property type="project" value="UniProtKB-SubCell"/>
</dbReference>
<keyword evidence="4" id="KW-0963">Cytoplasm</keyword>
<dbReference type="Gene3D" id="3.40.50.300">
    <property type="entry name" value="P-loop containing nucleotide triphosphate hydrolases"/>
    <property type="match status" value="1"/>
</dbReference>
<evidence type="ECO:0000256" key="4">
    <source>
        <dbReference type="ARBA" id="ARBA00022490"/>
    </source>
</evidence>
<evidence type="ECO:0000256" key="8">
    <source>
        <dbReference type="ARBA" id="ARBA00023242"/>
    </source>
</evidence>
<dbReference type="SUPFAM" id="SSF52540">
    <property type="entry name" value="P-loop containing nucleoside triphosphate hydrolases"/>
    <property type="match status" value="1"/>
</dbReference>
<evidence type="ECO:0000256" key="5">
    <source>
        <dbReference type="ARBA" id="ARBA00022741"/>
    </source>
</evidence>
<evidence type="ECO:0000256" key="9">
    <source>
        <dbReference type="RuleBase" id="RU003651"/>
    </source>
</evidence>
<dbReference type="InterPro" id="IPR032501">
    <property type="entry name" value="Prot_ATP_ID_OB_2nd"/>
</dbReference>
<dbReference type="FunFam" id="1.10.8.60:FF:000009">
    <property type="entry name" value="26S protease regulatory subunit 6A"/>
    <property type="match status" value="1"/>
</dbReference>
<comment type="subcellular location">
    <subcellularLocation>
        <location evidence="2">Cytoplasm</location>
    </subcellularLocation>
    <subcellularLocation>
        <location evidence="1">Nucleus</location>
    </subcellularLocation>
</comment>
<dbReference type="InterPro" id="IPR012340">
    <property type="entry name" value="NA-bd_OB-fold"/>
</dbReference>
<dbReference type="FunFam" id="3.40.50.300:FF:000037">
    <property type="entry name" value="26S protease regulatory subunit 6A"/>
    <property type="match status" value="1"/>
</dbReference>
<dbReference type="GO" id="GO:0016887">
    <property type="term" value="F:ATP hydrolysis activity"/>
    <property type="evidence" value="ECO:0007669"/>
    <property type="project" value="InterPro"/>
</dbReference>
<accession>A0A182KBG6</accession>
<dbReference type="VEuPathDB" id="VectorBase:ACHR008103"/>
<evidence type="ECO:0000259" key="10">
    <source>
        <dbReference type="SMART" id="SM00382"/>
    </source>
</evidence>
<evidence type="ECO:0000256" key="1">
    <source>
        <dbReference type="ARBA" id="ARBA00004123"/>
    </source>
</evidence>
<reference evidence="11" key="2">
    <citation type="submission" date="2020-05" db="UniProtKB">
        <authorList>
            <consortium name="EnsemblMetazoa"/>
        </authorList>
    </citation>
    <scope>IDENTIFICATION</scope>
    <source>
        <strain evidence="11">ACHKN1017</strain>
    </source>
</reference>
<dbReference type="InterPro" id="IPR003960">
    <property type="entry name" value="ATPase_AAA_CS"/>
</dbReference>
<evidence type="ECO:0000313" key="11">
    <source>
        <dbReference type="EnsemblMetazoa" id="ACHR008103-PA"/>
    </source>
</evidence>
<keyword evidence="12" id="KW-1185">Reference proteome</keyword>
<dbReference type="GO" id="GO:0000502">
    <property type="term" value="C:proteasome complex"/>
    <property type="evidence" value="ECO:0007669"/>
    <property type="project" value="UniProtKB-KW"/>
</dbReference>
<evidence type="ECO:0000313" key="12">
    <source>
        <dbReference type="Proteomes" id="UP000075881"/>
    </source>
</evidence>
<keyword evidence="7" id="KW-0647">Proteasome</keyword>
<evidence type="ECO:0000256" key="7">
    <source>
        <dbReference type="ARBA" id="ARBA00022942"/>
    </source>
</evidence>
<feature type="domain" description="AAA+ ATPase" evidence="10">
    <location>
        <begin position="207"/>
        <end position="346"/>
    </location>
</feature>
<keyword evidence="8" id="KW-0539">Nucleus</keyword>
<dbReference type="InterPro" id="IPR027417">
    <property type="entry name" value="P-loop_NTPase"/>
</dbReference>
<organism evidence="11 12">
    <name type="scientific">Anopheles christyi</name>
    <dbReference type="NCBI Taxonomy" id="43041"/>
    <lineage>
        <taxon>Eukaryota</taxon>
        <taxon>Metazoa</taxon>
        <taxon>Ecdysozoa</taxon>
        <taxon>Arthropoda</taxon>
        <taxon>Hexapoda</taxon>
        <taxon>Insecta</taxon>
        <taxon>Pterygota</taxon>
        <taxon>Neoptera</taxon>
        <taxon>Endopterygota</taxon>
        <taxon>Diptera</taxon>
        <taxon>Nematocera</taxon>
        <taxon>Culicoidea</taxon>
        <taxon>Culicidae</taxon>
        <taxon>Anophelinae</taxon>
        <taxon>Anopheles</taxon>
    </lineage>
</organism>
<dbReference type="Gene3D" id="2.40.50.140">
    <property type="entry name" value="Nucleic acid-binding proteins"/>
    <property type="match status" value="1"/>
</dbReference>
<dbReference type="InterPro" id="IPR003959">
    <property type="entry name" value="ATPase_AAA_core"/>
</dbReference>
<name>A0A182KBG6_9DIPT</name>
<dbReference type="Pfam" id="PF00004">
    <property type="entry name" value="AAA"/>
    <property type="match status" value="1"/>
</dbReference>
<dbReference type="GO" id="GO:0005524">
    <property type="term" value="F:ATP binding"/>
    <property type="evidence" value="ECO:0007669"/>
    <property type="project" value="UniProtKB-KW"/>
</dbReference>
<dbReference type="Pfam" id="PF17862">
    <property type="entry name" value="AAA_lid_3"/>
    <property type="match status" value="1"/>
</dbReference>
<dbReference type="FunFam" id="2.40.50.140:FF:000076">
    <property type="entry name" value="26S protease regulatory subunit 6A"/>
    <property type="match status" value="1"/>
</dbReference>
<evidence type="ECO:0000256" key="6">
    <source>
        <dbReference type="ARBA" id="ARBA00022840"/>
    </source>
</evidence>
<dbReference type="SMART" id="SM00382">
    <property type="entry name" value="AAA"/>
    <property type="match status" value="1"/>
</dbReference>
<keyword evidence="5 9" id="KW-0547">Nucleotide-binding</keyword>